<dbReference type="Proteomes" id="UP001196301">
    <property type="component" value="Unassembled WGS sequence"/>
</dbReference>
<comment type="caution">
    <text evidence="2">The sequence shown here is derived from an EMBL/GenBank/DDBJ whole genome shotgun (WGS) entry which is preliminary data.</text>
</comment>
<name>A0ABS6DWV8_9FIRM</name>
<organism evidence="2 3">
    <name type="scientific">Intestinibacter bartlettii</name>
    <dbReference type="NCBI Taxonomy" id="261299"/>
    <lineage>
        <taxon>Bacteria</taxon>
        <taxon>Bacillati</taxon>
        <taxon>Bacillota</taxon>
        <taxon>Clostridia</taxon>
        <taxon>Peptostreptococcales</taxon>
        <taxon>Peptostreptococcaceae</taxon>
        <taxon>Intestinibacter</taxon>
    </lineage>
</organism>
<sequence>MSKLTKKLFLIGLISILLIGLVGCSKPQNETNVDAENVEQQTEIVDDNDDIEEDEDSEDIEEPEEEPEIVEVEEATSSYDKEYKDQNNNASQNVNSNKGYCDMCGDFGTLHPLAGFKLCYSCYNEYNIRCADCGESLAFTDFAIKAPNGTWYCVTCGADRGYSYDDEF</sequence>
<dbReference type="EMBL" id="JAHLOQ010000017">
    <property type="protein sequence ID" value="MBU5336259.1"/>
    <property type="molecule type" value="Genomic_DNA"/>
</dbReference>
<reference evidence="2 3" key="1">
    <citation type="submission" date="2021-06" db="EMBL/GenBank/DDBJ databases">
        <authorList>
            <person name="Sun Q."/>
            <person name="Li D."/>
        </authorList>
    </citation>
    <scope>NUCLEOTIDE SEQUENCE [LARGE SCALE GENOMIC DNA]</scope>
    <source>
        <strain evidence="2 3">N19</strain>
    </source>
</reference>
<gene>
    <name evidence="2" type="ORF">KQI20_07385</name>
</gene>
<evidence type="ECO:0000256" key="1">
    <source>
        <dbReference type="SAM" id="MobiDB-lite"/>
    </source>
</evidence>
<evidence type="ECO:0008006" key="4">
    <source>
        <dbReference type="Google" id="ProtNLM"/>
    </source>
</evidence>
<evidence type="ECO:0000313" key="3">
    <source>
        <dbReference type="Proteomes" id="UP001196301"/>
    </source>
</evidence>
<evidence type="ECO:0000313" key="2">
    <source>
        <dbReference type="EMBL" id="MBU5336259.1"/>
    </source>
</evidence>
<proteinExistence type="predicted"/>
<keyword evidence="3" id="KW-1185">Reference proteome</keyword>
<feature type="region of interest" description="Disordered" evidence="1">
    <location>
        <begin position="45"/>
        <end position="72"/>
    </location>
</feature>
<protein>
    <recommendedName>
        <fullName evidence="4">Double zinc ribbon</fullName>
    </recommendedName>
</protein>
<dbReference type="RefSeq" id="WP_216569386.1">
    <property type="nucleotide sequence ID" value="NZ_JAHLOQ010000017.1"/>
</dbReference>
<accession>A0ABS6DWV8</accession>
<dbReference type="PROSITE" id="PS51257">
    <property type="entry name" value="PROKAR_LIPOPROTEIN"/>
    <property type="match status" value="1"/>
</dbReference>